<feature type="compositionally biased region" description="Basic and acidic residues" evidence="2">
    <location>
        <begin position="792"/>
        <end position="818"/>
    </location>
</feature>
<dbReference type="Gene3D" id="1.10.555.10">
    <property type="entry name" value="Rho GTPase activation protein"/>
    <property type="match status" value="1"/>
</dbReference>
<dbReference type="GO" id="GO:0005096">
    <property type="term" value="F:GTPase activator activity"/>
    <property type="evidence" value="ECO:0007669"/>
    <property type="project" value="UniProtKB-KW"/>
</dbReference>
<feature type="region of interest" description="Disordered" evidence="2">
    <location>
        <begin position="412"/>
        <end position="551"/>
    </location>
</feature>
<dbReference type="Pfam" id="PF00169">
    <property type="entry name" value="PH"/>
    <property type="match status" value="1"/>
</dbReference>
<dbReference type="GO" id="GO:0007165">
    <property type="term" value="P:signal transduction"/>
    <property type="evidence" value="ECO:0007669"/>
    <property type="project" value="InterPro"/>
</dbReference>
<keyword evidence="1" id="KW-0343">GTPase activation</keyword>
<evidence type="ECO:0000259" key="4">
    <source>
        <dbReference type="PROSITE" id="PS50238"/>
    </source>
</evidence>
<feature type="domain" description="PH" evidence="3">
    <location>
        <begin position="57"/>
        <end position="164"/>
    </location>
</feature>
<feature type="compositionally biased region" description="Basic and acidic residues" evidence="2">
    <location>
        <begin position="660"/>
        <end position="679"/>
    </location>
</feature>
<dbReference type="PANTHER" id="PTHR46265:SF26">
    <property type="entry name" value="RHO GTPASE ACTIVATION PROTEIN"/>
    <property type="match status" value="1"/>
</dbReference>
<gene>
    <name evidence="5" type="ORF">DCAR_0522096</name>
</gene>
<feature type="compositionally biased region" description="Polar residues" evidence="2">
    <location>
        <begin position="467"/>
        <end position="477"/>
    </location>
</feature>
<dbReference type="PANTHER" id="PTHR46265">
    <property type="entry name" value="RHO GTPASE-ACTIVATING PROTEIN 7"/>
    <property type="match status" value="1"/>
</dbReference>
<name>A0AAF1B3J9_DAUCS</name>
<evidence type="ECO:0008006" key="7">
    <source>
        <dbReference type="Google" id="ProtNLM"/>
    </source>
</evidence>
<dbReference type="Pfam" id="PF00620">
    <property type="entry name" value="RhoGAP"/>
    <property type="match status" value="1"/>
</dbReference>
<feature type="compositionally biased region" description="Basic and acidic residues" evidence="2">
    <location>
        <begin position="730"/>
        <end position="748"/>
    </location>
</feature>
<reference evidence="5" key="1">
    <citation type="journal article" date="2016" name="Nat. Genet.">
        <title>A high-quality carrot genome assembly provides new insights into carotenoid accumulation and asterid genome evolution.</title>
        <authorList>
            <person name="Iorizzo M."/>
            <person name="Ellison S."/>
            <person name="Senalik D."/>
            <person name="Zeng P."/>
            <person name="Satapoomin P."/>
            <person name="Huang J."/>
            <person name="Bowman M."/>
            <person name="Iovene M."/>
            <person name="Sanseverino W."/>
            <person name="Cavagnaro P."/>
            <person name="Yildiz M."/>
            <person name="Macko-Podgorni A."/>
            <person name="Moranska E."/>
            <person name="Grzebelus E."/>
            <person name="Grzebelus D."/>
            <person name="Ashrafi H."/>
            <person name="Zheng Z."/>
            <person name="Cheng S."/>
            <person name="Spooner D."/>
            <person name="Van Deynze A."/>
            <person name="Simon P."/>
        </authorList>
    </citation>
    <scope>NUCLEOTIDE SEQUENCE</scope>
    <source>
        <tissue evidence="5">Leaf</tissue>
    </source>
</reference>
<feature type="compositionally biased region" description="Basic and acidic residues" evidence="2">
    <location>
        <begin position="484"/>
        <end position="502"/>
    </location>
</feature>
<reference evidence="5" key="2">
    <citation type="submission" date="2022-03" db="EMBL/GenBank/DDBJ databases">
        <title>Draft title - Genomic analysis of global carrot germplasm unveils the trajectory of domestication and the origin of high carotenoid orange carrot.</title>
        <authorList>
            <person name="Iorizzo M."/>
            <person name="Ellison S."/>
            <person name="Senalik D."/>
            <person name="Macko-Podgorni A."/>
            <person name="Grzebelus D."/>
            <person name="Bostan H."/>
            <person name="Rolling W."/>
            <person name="Curaba J."/>
            <person name="Simon P."/>
        </authorList>
    </citation>
    <scope>NUCLEOTIDE SEQUENCE</scope>
    <source>
        <tissue evidence="5">Leaf</tissue>
    </source>
</reference>
<feature type="compositionally biased region" description="Polar residues" evidence="2">
    <location>
        <begin position="701"/>
        <end position="728"/>
    </location>
</feature>
<feature type="compositionally biased region" description="Polar residues" evidence="2">
    <location>
        <begin position="1"/>
        <end position="13"/>
    </location>
</feature>
<dbReference type="AlphaFoldDB" id="A0AAF1B3J9"/>
<dbReference type="SMART" id="SM00233">
    <property type="entry name" value="PH"/>
    <property type="match status" value="1"/>
</dbReference>
<evidence type="ECO:0000313" key="6">
    <source>
        <dbReference type="Proteomes" id="UP000077755"/>
    </source>
</evidence>
<dbReference type="InterPro" id="IPR011993">
    <property type="entry name" value="PH-like_dom_sf"/>
</dbReference>
<keyword evidence="6" id="KW-1185">Reference proteome</keyword>
<accession>A0AAF1B3J9</accession>
<feature type="compositionally biased region" description="Basic and acidic residues" evidence="2">
    <location>
        <begin position="626"/>
        <end position="649"/>
    </location>
</feature>
<evidence type="ECO:0000313" key="5">
    <source>
        <dbReference type="EMBL" id="WOH02707.1"/>
    </source>
</evidence>
<feature type="region of interest" description="Disordered" evidence="2">
    <location>
        <begin position="619"/>
        <end position="827"/>
    </location>
</feature>
<dbReference type="CDD" id="cd00159">
    <property type="entry name" value="RhoGAP"/>
    <property type="match status" value="1"/>
</dbReference>
<dbReference type="InterPro" id="IPR000198">
    <property type="entry name" value="RhoGAP_dom"/>
</dbReference>
<dbReference type="PROSITE" id="PS50238">
    <property type="entry name" value="RHOGAP"/>
    <property type="match status" value="1"/>
</dbReference>
<dbReference type="CDD" id="cd00821">
    <property type="entry name" value="PH"/>
    <property type="match status" value="1"/>
</dbReference>
<organism evidence="5 6">
    <name type="scientific">Daucus carota subsp. sativus</name>
    <name type="common">Carrot</name>
    <dbReference type="NCBI Taxonomy" id="79200"/>
    <lineage>
        <taxon>Eukaryota</taxon>
        <taxon>Viridiplantae</taxon>
        <taxon>Streptophyta</taxon>
        <taxon>Embryophyta</taxon>
        <taxon>Tracheophyta</taxon>
        <taxon>Spermatophyta</taxon>
        <taxon>Magnoliopsida</taxon>
        <taxon>eudicotyledons</taxon>
        <taxon>Gunneridae</taxon>
        <taxon>Pentapetalae</taxon>
        <taxon>asterids</taxon>
        <taxon>campanulids</taxon>
        <taxon>Apiales</taxon>
        <taxon>Apiaceae</taxon>
        <taxon>Apioideae</taxon>
        <taxon>Scandiceae</taxon>
        <taxon>Daucinae</taxon>
        <taxon>Daucus</taxon>
        <taxon>Daucus sect. Daucus</taxon>
    </lineage>
</organism>
<dbReference type="SUPFAM" id="SSF48350">
    <property type="entry name" value="GTPase activation domain, GAP"/>
    <property type="match status" value="1"/>
</dbReference>
<proteinExistence type="predicted"/>
<dbReference type="InterPro" id="IPR008936">
    <property type="entry name" value="Rho_GTPase_activation_prot"/>
</dbReference>
<feature type="region of interest" description="Disordered" evidence="2">
    <location>
        <begin position="179"/>
        <end position="200"/>
    </location>
</feature>
<evidence type="ECO:0000256" key="2">
    <source>
        <dbReference type="SAM" id="MobiDB-lite"/>
    </source>
</evidence>
<protein>
    <recommendedName>
        <fullName evidence="7">Rho-GAP domain-containing protein</fullName>
    </recommendedName>
</protein>
<dbReference type="SUPFAM" id="SSF50729">
    <property type="entry name" value="PH domain-like"/>
    <property type="match status" value="1"/>
</dbReference>
<feature type="compositionally biased region" description="Acidic residues" evidence="2">
    <location>
        <begin position="420"/>
        <end position="454"/>
    </location>
</feature>
<dbReference type="InterPro" id="IPR001849">
    <property type="entry name" value="PH_domain"/>
</dbReference>
<feature type="compositionally biased region" description="Basic residues" evidence="2">
    <location>
        <begin position="749"/>
        <end position="758"/>
    </location>
</feature>
<dbReference type="Proteomes" id="UP000077755">
    <property type="component" value="Chromosome 5"/>
</dbReference>
<dbReference type="EMBL" id="CP093347">
    <property type="protein sequence ID" value="WOH02707.1"/>
    <property type="molecule type" value="Genomic_DNA"/>
</dbReference>
<dbReference type="InterPro" id="IPR052799">
    <property type="entry name" value="Rho_GAP_Regulators"/>
</dbReference>
<feature type="compositionally biased region" description="Polar residues" evidence="2">
    <location>
        <begin position="781"/>
        <end position="791"/>
    </location>
</feature>
<dbReference type="Gene3D" id="2.30.29.30">
    <property type="entry name" value="Pleckstrin-homology domain (PH domain)/Phosphotyrosine-binding domain (PTB)"/>
    <property type="match status" value="1"/>
</dbReference>
<feature type="compositionally biased region" description="Basic and acidic residues" evidence="2">
    <location>
        <begin position="767"/>
        <end position="779"/>
    </location>
</feature>
<feature type="compositionally biased region" description="Basic and acidic residues" evidence="2">
    <location>
        <begin position="189"/>
        <end position="199"/>
    </location>
</feature>
<feature type="compositionally biased region" description="Basic residues" evidence="2">
    <location>
        <begin position="503"/>
        <end position="529"/>
    </location>
</feature>
<sequence length="827" mass="91024">MTNKNADSSQASGGDNAPPPSEAASAPAPAPAPAAAPAQGENEHAQPDQQHHHAGNKVYKSGPLFLSSRGIGWTSWKKRWFILTSTSLVFFRSDPNAIPPKGSEANLTLGGIDLNSSGSVVVKADKKLLTVLFPDGRDGRAFTLKAETSEDLTEWKEALEEALANAPSANVMGQNGVLKNDQSDAADAPTEHSKDREAPKTLVTGRPILLALEDVDGTPSFLEKALRFTETHGVKVEGILRQAADVEEVERQIREFEQGKKDFSPDDDAHVIGDCIKYILRELPSSPVPASCCTALLEASRADRSKRIPAMRAAIADTFPEPNRRLLQRILSMMQIVVSHKAVNRMSTSAVAACMAPLLLRPLLAGECELEHDFDMGGDSSIQLMQAAAAANHAQAIVITLLEEYNKFFGEGNDSGLYSDSEESGSESEELSDDESFEDDDDYEEEEEEEDEGTEGSYTESYEGSEHASSGTCTGTGDSEDYISDEKDAKSPKVDDKLEPRLKKSSLNHQMSRKKSLANGPRRSRRSNRWARTSEQRNLSMESIETSPDDRAEVERLEVTRADLINKIKEEEKANAALYEKLKKHKNSLHEQRLILEQDVERLQEQLLQERDLRAALEAGLEVPEDDHKVKQEHEEIPEAKQNADDHDCCLMSDRPQLADVDKDKKHDSKTMAHSDSVRSKHSGYPPTSPSNDSAAGKPSATYSRRQNSRGESGTSSNNALSKLTNRLNFLKEKRTQISEVQHSEKGRSHSYKGRSHGHPSQNSESHSSEISKGSDHHHTVQNSEKGASTEGSDRDKRSDTHASHLERGKSENMDKVRAAPSRTMSR</sequence>
<feature type="compositionally biased region" description="Basic and acidic residues" evidence="2">
    <location>
        <begin position="41"/>
        <end position="51"/>
    </location>
</feature>
<evidence type="ECO:0000256" key="1">
    <source>
        <dbReference type="ARBA" id="ARBA00022468"/>
    </source>
</evidence>
<feature type="region of interest" description="Disordered" evidence="2">
    <location>
        <begin position="1"/>
        <end position="57"/>
    </location>
</feature>
<evidence type="ECO:0000259" key="3">
    <source>
        <dbReference type="PROSITE" id="PS50003"/>
    </source>
</evidence>
<dbReference type="PROSITE" id="PS50003">
    <property type="entry name" value="PH_DOMAIN"/>
    <property type="match status" value="1"/>
</dbReference>
<feature type="compositionally biased region" description="Polar residues" evidence="2">
    <location>
        <begin position="536"/>
        <end position="546"/>
    </location>
</feature>
<dbReference type="SMART" id="SM00324">
    <property type="entry name" value="RhoGAP"/>
    <property type="match status" value="1"/>
</dbReference>
<feature type="domain" description="Rho-GAP" evidence="4">
    <location>
        <begin position="210"/>
        <end position="409"/>
    </location>
</feature>